<dbReference type="PANTHER" id="PTHR22807:SF30">
    <property type="entry name" value="28S RRNA (CYTOSINE(4447)-C(5))-METHYLTRANSFERASE-RELATED"/>
    <property type="match status" value="1"/>
</dbReference>
<gene>
    <name evidence="7" type="ORF">SAMN04488082_10157</name>
</gene>
<keyword evidence="1 5" id="KW-0489">Methyltransferase</keyword>
<evidence type="ECO:0000313" key="8">
    <source>
        <dbReference type="Proteomes" id="UP000198635"/>
    </source>
</evidence>
<dbReference type="GO" id="GO:0001510">
    <property type="term" value="P:RNA methylation"/>
    <property type="evidence" value="ECO:0007669"/>
    <property type="project" value="InterPro"/>
</dbReference>
<dbReference type="InterPro" id="IPR023267">
    <property type="entry name" value="RCMT"/>
</dbReference>
<dbReference type="GO" id="GO:0003723">
    <property type="term" value="F:RNA binding"/>
    <property type="evidence" value="ECO:0007669"/>
    <property type="project" value="UniProtKB-UniRule"/>
</dbReference>
<dbReference type="PANTHER" id="PTHR22807">
    <property type="entry name" value="NOP2 YEAST -RELATED NOL1/NOP2/FMU SUN DOMAIN-CONTAINING"/>
    <property type="match status" value="1"/>
</dbReference>
<dbReference type="AlphaFoldDB" id="A0A1I3MRS1"/>
<dbReference type="Gene3D" id="3.40.50.150">
    <property type="entry name" value="Vaccinia Virus protein VP39"/>
    <property type="match status" value="1"/>
</dbReference>
<evidence type="ECO:0000256" key="2">
    <source>
        <dbReference type="ARBA" id="ARBA00022679"/>
    </source>
</evidence>
<feature type="domain" description="SAM-dependent MTase RsmB/NOP-type" evidence="6">
    <location>
        <begin position="1"/>
        <end position="269"/>
    </location>
</feature>
<feature type="active site" description="Nucleophile" evidence="5">
    <location>
        <position position="208"/>
    </location>
</feature>
<organism evidence="7 8">
    <name type="scientific">Desulfomicrobium apsheronum</name>
    <dbReference type="NCBI Taxonomy" id="52560"/>
    <lineage>
        <taxon>Bacteria</taxon>
        <taxon>Pseudomonadati</taxon>
        <taxon>Thermodesulfobacteriota</taxon>
        <taxon>Desulfovibrionia</taxon>
        <taxon>Desulfovibrionales</taxon>
        <taxon>Desulfomicrobiaceae</taxon>
        <taxon>Desulfomicrobium</taxon>
    </lineage>
</organism>
<evidence type="ECO:0000256" key="5">
    <source>
        <dbReference type="PROSITE-ProRule" id="PRU01023"/>
    </source>
</evidence>
<evidence type="ECO:0000259" key="6">
    <source>
        <dbReference type="PROSITE" id="PS51686"/>
    </source>
</evidence>
<dbReference type="STRING" id="52560.SAMN04488082_10157"/>
<dbReference type="InterPro" id="IPR049560">
    <property type="entry name" value="MeTrfase_RsmB-F_NOP2_cat"/>
</dbReference>
<proteinExistence type="inferred from homology"/>
<feature type="binding site" evidence="5">
    <location>
        <position position="111"/>
    </location>
    <ligand>
        <name>S-adenosyl-L-methionine</name>
        <dbReference type="ChEBI" id="CHEBI:59789"/>
    </ligand>
</feature>
<evidence type="ECO:0000256" key="1">
    <source>
        <dbReference type="ARBA" id="ARBA00022603"/>
    </source>
</evidence>
<dbReference type="InterPro" id="IPR029063">
    <property type="entry name" value="SAM-dependent_MTases_sf"/>
</dbReference>
<dbReference type="Pfam" id="PF01189">
    <property type="entry name" value="Methyltr_RsmB-F"/>
    <property type="match status" value="1"/>
</dbReference>
<keyword evidence="8" id="KW-1185">Reference proteome</keyword>
<dbReference type="InterPro" id="IPR001678">
    <property type="entry name" value="MeTrfase_RsmB-F_NOP2_dom"/>
</dbReference>
<feature type="binding site" evidence="5">
    <location>
        <position position="155"/>
    </location>
    <ligand>
        <name>S-adenosyl-L-methionine</name>
        <dbReference type="ChEBI" id="CHEBI:59789"/>
    </ligand>
</feature>
<keyword evidence="4 5" id="KW-0694">RNA-binding</keyword>
<accession>A0A1I3MRS1</accession>
<keyword evidence="2 5" id="KW-0808">Transferase</keyword>
<comment type="caution">
    <text evidence="5">Lacks conserved residue(s) required for the propagation of feature annotation.</text>
</comment>
<dbReference type="PRINTS" id="PR02008">
    <property type="entry name" value="RCMTFAMILY"/>
</dbReference>
<dbReference type="PROSITE" id="PS51686">
    <property type="entry name" value="SAM_MT_RSMB_NOP"/>
    <property type="match status" value="1"/>
</dbReference>
<dbReference type="EMBL" id="FORX01000001">
    <property type="protein sequence ID" value="SFI99693.1"/>
    <property type="molecule type" value="Genomic_DNA"/>
</dbReference>
<comment type="similarity">
    <text evidence="5">Belongs to the class I-like SAM-binding methyltransferase superfamily. RsmB/NOP family.</text>
</comment>
<reference evidence="8" key="1">
    <citation type="submission" date="2016-10" db="EMBL/GenBank/DDBJ databases">
        <authorList>
            <person name="Varghese N."/>
            <person name="Submissions S."/>
        </authorList>
    </citation>
    <scope>NUCLEOTIDE SEQUENCE [LARGE SCALE GENOMIC DNA]</scope>
    <source>
        <strain evidence="8">DSM 5918</strain>
    </source>
</reference>
<dbReference type="Proteomes" id="UP000198635">
    <property type="component" value="Unassembled WGS sequence"/>
</dbReference>
<dbReference type="SUPFAM" id="SSF53335">
    <property type="entry name" value="S-adenosyl-L-methionine-dependent methyltransferases"/>
    <property type="match status" value="1"/>
</dbReference>
<dbReference type="RefSeq" id="WP_092372157.1">
    <property type="nucleotide sequence ID" value="NZ_FORX01000001.1"/>
</dbReference>
<dbReference type="CDD" id="cd02440">
    <property type="entry name" value="AdoMet_MTases"/>
    <property type="match status" value="1"/>
</dbReference>
<evidence type="ECO:0000313" key="7">
    <source>
        <dbReference type="EMBL" id="SFI99693.1"/>
    </source>
</evidence>
<sequence length="414" mass="45401">MKNTTRSFRLVCAQDQINDVEALLHAEGFRFEPQPCFALARTLTAEPMPLGRSIAAKFGYIYIQDKSSMLPPLALAPESGERVLDFCASPGSKTGILSSLVGPEGLVLANEPSPDRLATLRVNMRHLGCYNVATCKYEGQALPLQDDSWPRILLDAPCSGWGTVDKNPKAAQMWAGEKTAPLEALQRELLTKAAGLLAPGGRLLYSTCTTNERENEDQVRFATQHLDLVSEPLTEFPGFRFAPSLPGCLLVDGEGSLAQGFFLAALKKPGQKERNVRAPKAELPGELVSRQEFSARTGLDTDWLPEHCFLRVGGRIYLLMKQAAELPAELRWQGFAVGKSAGDAILADATLRMFVPPRPDEKSMVLEQVSTIRELLSGQSLPWSGPGKRLAFYFKGLPLGFLTIKGNRCLWSDR</sequence>
<dbReference type="GO" id="GO:0008173">
    <property type="term" value="F:RNA methyltransferase activity"/>
    <property type="evidence" value="ECO:0007669"/>
    <property type="project" value="InterPro"/>
</dbReference>
<dbReference type="OrthoDB" id="9810297at2"/>
<protein>
    <submittedName>
        <fullName evidence="7">16S rRNA (Cytosine1407-C5)-methyltransferase</fullName>
    </submittedName>
</protein>
<keyword evidence="3 5" id="KW-0949">S-adenosyl-L-methionine</keyword>
<evidence type="ECO:0000256" key="4">
    <source>
        <dbReference type="ARBA" id="ARBA00022884"/>
    </source>
</evidence>
<evidence type="ECO:0000256" key="3">
    <source>
        <dbReference type="ARBA" id="ARBA00022691"/>
    </source>
</evidence>
<name>A0A1I3MRS1_9BACT</name>